<accession>A0A517TVU4</accession>
<evidence type="ECO:0000256" key="1">
    <source>
        <dbReference type="ARBA" id="ARBA00009981"/>
    </source>
</evidence>
<dbReference type="KEGG" id="llh:I41_16710"/>
<dbReference type="EMBL" id="CP036339">
    <property type="protein sequence ID" value="QDT72492.1"/>
    <property type="molecule type" value="Genomic_DNA"/>
</dbReference>
<dbReference type="SUPFAM" id="SSF143120">
    <property type="entry name" value="YefM-like"/>
    <property type="match status" value="1"/>
</dbReference>
<keyword evidence="3" id="KW-1185">Reference proteome</keyword>
<dbReference type="InterPro" id="IPR036165">
    <property type="entry name" value="YefM-like_sf"/>
</dbReference>
<dbReference type="Proteomes" id="UP000317909">
    <property type="component" value="Chromosome"/>
</dbReference>
<dbReference type="OrthoDB" id="288655at2"/>
<name>A0A517TVU4_9BACT</name>
<evidence type="ECO:0000313" key="3">
    <source>
        <dbReference type="Proteomes" id="UP000317909"/>
    </source>
</evidence>
<comment type="similarity">
    <text evidence="1">Belongs to the phD/YefM antitoxin family.</text>
</comment>
<organism evidence="2 3">
    <name type="scientific">Lacipirellula limnantheis</name>
    <dbReference type="NCBI Taxonomy" id="2528024"/>
    <lineage>
        <taxon>Bacteria</taxon>
        <taxon>Pseudomonadati</taxon>
        <taxon>Planctomycetota</taxon>
        <taxon>Planctomycetia</taxon>
        <taxon>Pirellulales</taxon>
        <taxon>Lacipirellulaceae</taxon>
        <taxon>Lacipirellula</taxon>
    </lineage>
</organism>
<reference evidence="2 3" key="1">
    <citation type="submission" date="2019-02" db="EMBL/GenBank/DDBJ databases">
        <title>Deep-cultivation of Planctomycetes and their phenomic and genomic characterization uncovers novel biology.</title>
        <authorList>
            <person name="Wiegand S."/>
            <person name="Jogler M."/>
            <person name="Boedeker C."/>
            <person name="Pinto D."/>
            <person name="Vollmers J."/>
            <person name="Rivas-Marin E."/>
            <person name="Kohn T."/>
            <person name="Peeters S.H."/>
            <person name="Heuer A."/>
            <person name="Rast P."/>
            <person name="Oberbeckmann S."/>
            <person name="Bunk B."/>
            <person name="Jeske O."/>
            <person name="Meyerdierks A."/>
            <person name="Storesund J.E."/>
            <person name="Kallscheuer N."/>
            <person name="Luecker S."/>
            <person name="Lage O.M."/>
            <person name="Pohl T."/>
            <person name="Merkel B.J."/>
            <person name="Hornburger P."/>
            <person name="Mueller R.-W."/>
            <person name="Bruemmer F."/>
            <person name="Labrenz M."/>
            <person name="Spormann A.M."/>
            <person name="Op den Camp H."/>
            <person name="Overmann J."/>
            <person name="Amann R."/>
            <person name="Jetten M.S.M."/>
            <person name="Mascher T."/>
            <person name="Medema M.H."/>
            <person name="Devos D.P."/>
            <person name="Kaster A.-K."/>
            <person name="Ovreas L."/>
            <person name="Rohde M."/>
            <person name="Galperin M.Y."/>
            <person name="Jogler C."/>
        </authorList>
    </citation>
    <scope>NUCLEOTIDE SEQUENCE [LARGE SCALE GENOMIC DNA]</scope>
    <source>
        <strain evidence="2 3">I41</strain>
    </source>
</reference>
<proteinExistence type="inferred from homology"/>
<dbReference type="AlphaFoldDB" id="A0A517TVU4"/>
<sequence length="76" mass="8117">MTTLPIDEVATQLAELIRKLAPGEEIIIVDGDSPVAKLSSMTKADLPVLGRLVVAEAVPAAAVDEEHVNDFARYMT</sequence>
<dbReference type="RefSeq" id="WP_145432055.1">
    <property type="nucleotide sequence ID" value="NZ_CP036339.1"/>
</dbReference>
<gene>
    <name evidence="2" type="ORF">I41_16710</name>
</gene>
<protein>
    <recommendedName>
        <fullName evidence="4">Prevent-host-death family protein</fullName>
    </recommendedName>
</protein>
<evidence type="ECO:0008006" key="4">
    <source>
        <dbReference type="Google" id="ProtNLM"/>
    </source>
</evidence>
<evidence type="ECO:0000313" key="2">
    <source>
        <dbReference type="EMBL" id="QDT72492.1"/>
    </source>
</evidence>